<accession>A0A2S9YC74</accession>
<sequence length="76" mass="7583">MSPMFIAAMLAIFAVSLVGFSMLIGHDTGGAVSHGDGGLFKTGNPSLSGSSATLGMRGADIEVPATLEADRVGVES</sequence>
<organism evidence="1 2">
    <name type="scientific">Enhygromyxa salina</name>
    <dbReference type="NCBI Taxonomy" id="215803"/>
    <lineage>
        <taxon>Bacteria</taxon>
        <taxon>Pseudomonadati</taxon>
        <taxon>Myxococcota</taxon>
        <taxon>Polyangia</taxon>
        <taxon>Nannocystales</taxon>
        <taxon>Nannocystaceae</taxon>
        <taxon>Enhygromyxa</taxon>
    </lineage>
</organism>
<proteinExistence type="predicted"/>
<dbReference type="AlphaFoldDB" id="A0A2S9YC74"/>
<dbReference type="RefSeq" id="WP_146158212.1">
    <property type="nucleotide sequence ID" value="NZ_PVNL01000111.1"/>
</dbReference>
<comment type="caution">
    <text evidence="1">The sequence shown here is derived from an EMBL/GenBank/DDBJ whole genome shotgun (WGS) entry which is preliminary data.</text>
</comment>
<protein>
    <submittedName>
        <fullName evidence="1">Uncharacterized protein</fullName>
    </submittedName>
</protein>
<dbReference type="EMBL" id="PVNL01000111">
    <property type="protein sequence ID" value="PRQ02695.1"/>
    <property type="molecule type" value="Genomic_DNA"/>
</dbReference>
<evidence type="ECO:0000313" key="1">
    <source>
        <dbReference type="EMBL" id="PRQ02695.1"/>
    </source>
</evidence>
<gene>
    <name evidence="1" type="ORF">ENSA7_55240</name>
</gene>
<evidence type="ECO:0000313" key="2">
    <source>
        <dbReference type="Proteomes" id="UP000238823"/>
    </source>
</evidence>
<dbReference type="Proteomes" id="UP000238823">
    <property type="component" value="Unassembled WGS sequence"/>
</dbReference>
<reference evidence="1 2" key="1">
    <citation type="submission" date="2018-03" db="EMBL/GenBank/DDBJ databases">
        <title>Draft Genome Sequences of the Obligatory Marine Myxobacteria Enhygromyxa salina SWB007.</title>
        <authorList>
            <person name="Poehlein A."/>
            <person name="Moghaddam J.A."/>
            <person name="Harms H."/>
            <person name="Alanjari M."/>
            <person name="Koenig G.M."/>
            <person name="Daniel R."/>
            <person name="Schaeberle T.F."/>
        </authorList>
    </citation>
    <scope>NUCLEOTIDE SEQUENCE [LARGE SCALE GENOMIC DNA]</scope>
    <source>
        <strain evidence="1 2">SWB007</strain>
    </source>
</reference>
<name>A0A2S9YC74_9BACT</name>